<dbReference type="PANTHER" id="PTHR45748:SF7">
    <property type="entry name" value="1-PHOSPHATIDYLINOSITOL 3-PHOSPHATE 5-KINASE-RELATED"/>
    <property type="match status" value="1"/>
</dbReference>
<dbReference type="GO" id="GO:0000329">
    <property type="term" value="C:fungal-type vacuole membrane"/>
    <property type="evidence" value="ECO:0007669"/>
    <property type="project" value="TreeGrafter"/>
</dbReference>
<evidence type="ECO:0000256" key="1">
    <source>
        <dbReference type="SAM" id="MobiDB-lite"/>
    </source>
</evidence>
<feature type="region of interest" description="Disordered" evidence="1">
    <location>
        <begin position="144"/>
        <end position="170"/>
    </location>
</feature>
<proteinExistence type="predicted"/>
<dbReference type="PANTHER" id="PTHR45748">
    <property type="entry name" value="1-PHOSPHATIDYLINOSITOL 3-PHOSPHATE 5-KINASE-RELATED"/>
    <property type="match status" value="1"/>
</dbReference>
<reference evidence="3" key="1">
    <citation type="journal article" date="2018" name="Nat. Microbiol.">
        <title>Leveraging single-cell genomics to expand the fungal tree of life.</title>
        <authorList>
            <person name="Ahrendt S.R."/>
            <person name="Quandt C.A."/>
            <person name="Ciobanu D."/>
            <person name="Clum A."/>
            <person name="Salamov A."/>
            <person name="Andreopoulos B."/>
            <person name="Cheng J.F."/>
            <person name="Woyke T."/>
            <person name="Pelin A."/>
            <person name="Henrissat B."/>
            <person name="Reynolds N.K."/>
            <person name="Benny G.L."/>
            <person name="Smith M.E."/>
            <person name="James T.Y."/>
            <person name="Grigoriev I.V."/>
        </authorList>
    </citation>
    <scope>NUCLEOTIDE SEQUENCE [LARGE SCALE GENOMIC DNA]</scope>
    <source>
        <strain evidence="3">Benny S71-1</strain>
    </source>
</reference>
<dbReference type="Proteomes" id="UP000278143">
    <property type="component" value="Unassembled WGS sequence"/>
</dbReference>
<accession>A0A4P9YZC5</accession>
<dbReference type="EMBL" id="KZ989954">
    <property type="protein sequence ID" value="RKP24952.1"/>
    <property type="molecule type" value="Genomic_DNA"/>
</dbReference>
<evidence type="ECO:0000313" key="3">
    <source>
        <dbReference type="Proteomes" id="UP000278143"/>
    </source>
</evidence>
<feature type="region of interest" description="Disordered" evidence="1">
    <location>
        <begin position="1"/>
        <end position="31"/>
    </location>
</feature>
<keyword evidence="3" id="KW-1185">Reference proteome</keyword>
<gene>
    <name evidence="2" type="ORF">SYNPS1DRAFT_23017</name>
</gene>
<dbReference type="GO" id="GO:0000285">
    <property type="term" value="F:1-phosphatidylinositol-3-phosphate 5-kinase activity"/>
    <property type="evidence" value="ECO:0007669"/>
    <property type="project" value="TreeGrafter"/>
</dbReference>
<dbReference type="OrthoDB" id="158357at2759"/>
<organism evidence="2 3">
    <name type="scientific">Syncephalis pseudoplumigaleata</name>
    <dbReference type="NCBI Taxonomy" id="1712513"/>
    <lineage>
        <taxon>Eukaryota</taxon>
        <taxon>Fungi</taxon>
        <taxon>Fungi incertae sedis</taxon>
        <taxon>Zoopagomycota</taxon>
        <taxon>Zoopagomycotina</taxon>
        <taxon>Zoopagomycetes</taxon>
        <taxon>Zoopagales</taxon>
        <taxon>Piptocephalidaceae</taxon>
        <taxon>Syncephalis</taxon>
    </lineage>
</organism>
<name>A0A4P9YZC5_9FUNG</name>
<dbReference type="AlphaFoldDB" id="A0A4P9YZC5"/>
<sequence>MTIAAMEKQSKSSGLFGGKRKGNRISLGASKHTEPIVGHDPFASLLDAVSTAPMAAQLMQKPLPVEPAHDDSPLPPLPSPVGAAVDDVDASQSRQQISLDAACHAHIRSLLRQTLESSFLLPVPWEDILFFIAMNLAADRADHGSMESLPTETAGQSGAHGQYPSPTASTAARRPHRFLVTLLDVEGDRPENSKFVHGQFDGRPLFQHDDPRTLNSDDAELVGGTIILHGDRRELGKAMRIMELLAYAVCSLALEMHLLRDHHALRSKEDVVLAEMRAEARDGIVSPGGKKKGRKLLLGKDLLSSVPRAIHGSAGSSPTHSKRGSTAGSGIWNWLVGRGQVDGRVSGSTTPLASRELHTSPSGNLAPGTSASTGGHAQNGRAYPFHVHRPSSASSSSSATKIPATRDAQPDMASSTVSLELRGSNRFARILHQMERAVLSTSPDVLFPPPHLLQRLRREEEEDERADHEAYTLSPVNGSCMASGSLEQLLASAAIAPSSLPSAGPLASPFDSRRSRTTVISSRSSRGIPIDAKAGLSYLATNNNSLEGVFRHQSLTFLYSNYWSATASALCQPPELRTIDYYRREASEHQPDQTLADFIARLRDEAALPCPEPGCGRPMAGHIASYVHGNGRVNVTVEETTAMPPTGVDYVRERDAITMWTHCRMCDASTPIMLMSSATRRYSFGKYLELLFYNPRFTCQSLCVHAQSREALVRSFRIGQHVVRVEYEPVDLFEMRVPRIQVDPELALLPATRELLRRDDQPDPEEALQMLEQLRQEVAQFYGSAKRHITLLEEFTGVEACERGEGTLEQVCCQTMLEEMTTDFRREEFNLYEEARLIDARELNDVRRAFKLRSQAVMTRVNLWRKVHAENCTTEADEPWTLPEYIE</sequence>
<evidence type="ECO:0000313" key="2">
    <source>
        <dbReference type="EMBL" id="RKP24952.1"/>
    </source>
</evidence>
<protein>
    <submittedName>
        <fullName evidence="2">Uncharacterized protein</fullName>
    </submittedName>
</protein>
<dbReference type="GO" id="GO:0010008">
    <property type="term" value="C:endosome membrane"/>
    <property type="evidence" value="ECO:0007669"/>
    <property type="project" value="TreeGrafter"/>
</dbReference>
<feature type="region of interest" description="Disordered" evidence="1">
    <location>
        <begin position="343"/>
        <end position="416"/>
    </location>
</feature>
<feature type="compositionally biased region" description="Polar residues" evidence="1">
    <location>
        <begin position="359"/>
        <end position="376"/>
    </location>
</feature>
<dbReference type="GO" id="GO:0046854">
    <property type="term" value="P:phosphatidylinositol phosphate biosynthetic process"/>
    <property type="evidence" value="ECO:0007669"/>
    <property type="project" value="TreeGrafter"/>
</dbReference>